<dbReference type="GO" id="GO:0030976">
    <property type="term" value="F:thiamine pyrophosphate binding"/>
    <property type="evidence" value="ECO:0007669"/>
    <property type="project" value="InterPro"/>
</dbReference>
<keyword evidence="3" id="KW-0460">Magnesium</keyword>
<evidence type="ECO:0000259" key="6">
    <source>
        <dbReference type="Pfam" id="PF02776"/>
    </source>
</evidence>
<dbReference type="InterPro" id="IPR004433">
    <property type="entry name" value="MenaQ_synth_MenD"/>
</dbReference>
<keyword evidence="2" id="KW-0479">Metal-binding</keyword>
<protein>
    <submittedName>
        <fullName evidence="7">2-succinyl-6-hydroxy-2, 4-cyclohexadiene-1-carboxylate synthase</fullName>
    </submittedName>
</protein>
<organism evidence="7">
    <name type="scientific">Cyanidiaceae sp. MX-AZ01</name>
    <dbReference type="NCBI Taxonomy" id="1503164"/>
    <lineage>
        <taxon>Eukaryota</taxon>
        <taxon>Rhodophyta</taxon>
        <taxon>Bangiophyceae</taxon>
        <taxon>Cyanidiales</taxon>
        <taxon>Cyanidiaceae</taxon>
    </lineage>
</organism>
<geneLocation type="chloroplast" evidence="7"/>
<proteinExistence type="inferred from homology"/>
<evidence type="ECO:0000256" key="3">
    <source>
        <dbReference type="ARBA" id="ARBA00022842"/>
    </source>
</evidence>
<dbReference type="CDD" id="cd07037">
    <property type="entry name" value="TPP_PYR_MenD"/>
    <property type="match status" value="1"/>
</dbReference>
<dbReference type="SUPFAM" id="SSF52518">
    <property type="entry name" value="Thiamin diphosphate-binding fold (THDP-binding)"/>
    <property type="match status" value="2"/>
</dbReference>
<keyword evidence="1" id="KW-0808">Transferase</keyword>
<evidence type="ECO:0000256" key="1">
    <source>
        <dbReference type="ARBA" id="ARBA00022679"/>
    </source>
</evidence>
<feature type="domain" description="Thiamine pyrophosphate enzyme N-terminal TPP-binding" evidence="6">
    <location>
        <begin position="13"/>
        <end position="127"/>
    </location>
</feature>
<reference evidence="7" key="1">
    <citation type="submission" date="2014-03" db="EMBL/GenBank/DDBJ databases">
        <title>Metagenomic reconstruction of the complete chloroplast and mitochondrial genomes of a novel unicellular red alga from the Cyanidiaceae family.</title>
        <authorList>
            <person name="Servin-Garciduenas L.E."/>
            <person name="Martinez-Romero E."/>
        </authorList>
    </citation>
    <scope>NUCLEOTIDE SEQUENCE</scope>
    <source>
        <strain evidence="7">MX-AZ01</strain>
    </source>
</reference>
<dbReference type="Gene3D" id="3.40.50.970">
    <property type="match status" value="2"/>
</dbReference>
<evidence type="ECO:0000256" key="4">
    <source>
        <dbReference type="ARBA" id="ARBA00023052"/>
    </source>
</evidence>
<keyword evidence="5" id="KW-0464">Manganese</keyword>
<dbReference type="GO" id="GO:0009234">
    <property type="term" value="P:menaquinone biosynthetic process"/>
    <property type="evidence" value="ECO:0007669"/>
    <property type="project" value="InterPro"/>
</dbReference>
<dbReference type="GO" id="GO:0070204">
    <property type="term" value="F:2-succinyl-5-enolpyruvyl-6-hydroxy-3-cyclohexene-1-carboxylic-acid synthase activity"/>
    <property type="evidence" value="ECO:0007669"/>
    <property type="project" value="InterPro"/>
</dbReference>
<keyword evidence="7" id="KW-0934">Plastid</keyword>
<dbReference type="HAMAP" id="MF_01659">
    <property type="entry name" value="MenD"/>
    <property type="match status" value="1"/>
</dbReference>
<dbReference type="Gene3D" id="3.40.50.1220">
    <property type="entry name" value="TPP-binding domain"/>
    <property type="match status" value="1"/>
</dbReference>
<dbReference type="PANTHER" id="PTHR42916:SF1">
    <property type="entry name" value="PROTEIN PHYLLO, CHLOROPLASTIC"/>
    <property type="match status" value="1"/>
</dbReference>
<sequence>MLSLCSLSLIDWSELILNLLREHGFTHIFIAPGARSTPLARAALEALEQTDYVLHFDERSLAFAAVGVGKTRLHKAVVIVTSGTAVGNLLPAVMEASLSLTSLILLTADRPYELREASANQTLDQVKLFTNFTRWEFDLPPPNDGLASNWLASIIAYAAWKATDGPVHLNCMFREPFISYPLVIPNLHPKYVTGEIIINYQPTWYKKGLFMVAEYMDEECFQLLIQLAQKLQWPILVEIGCSARYHFMHNAVIPYYELIKWPPVDMIVQFGERLISKIPSTKEYILVSQSPFRIDASVTVTTRIVANAKMLLKSWLIHTNLTQPNHWLHLWQHLNWCVTYRLRKYFAREFHLSEPGVIRVCFQNAKPIMFVGNSMPIRDANQFVECCVHDYYPVHVFSNRGVSGIDGNLATSMGIIYALKKPLMCLLGDLAFLHDLNSLHLLRNYDVSIVILNNNGGGIFSFLPNMVMPICTCSHEYVNFFHIAKQFHFQYYEVTTWYELILCLKNAHGAKIIEIHTNRDENFQLHKQITQFIHK</sequence>
<dbReference type="EMBL" id="KJ569775">
    <property type="protein sequence ID" value="AIA61138.1"/>
    <property type="molecule type" value="Genomic_DNA"/>
</dbReference>
<name>A0A060A8V8_9RHOD</name>
<dbReference type="AlphaFoldDB" id="A0A060A8V8"/>
<dbReference type="NCBIfam" id="TIGR00173">
    <property type="entry name" value="menD"/>
    <property type="match status" value="1"/>
</dbReference>
<gene>
    <name evidence="7" type="primary">mend</name>
</gene>
<dbReference type="Pfam" id="PF02776">
    <property type="entry name" value="TPP_enzyme_N"/>
    <property type="match status" value="1"/>
</dbReference>
<dbReference type="PIRSF" id="PIRSF004983">
    <property type="entry name" value="MenD"/>
    <property type="match status" value="1"/>
</dbReference>
<dbReference type="PANTHER" id="PTHR42916">
    <property type="entry name" value="2-SUCCINYL-5-ENOLPYRUVYL-6-HYDROXY-3-CYCLOHEXENE-1-CARBOXYLATE SYNTHASE"/>
    <property type="match status" value="1"/>
</dbReference>
<dbReference type="InterPro" id="IPR012001">
    <property type="entry name" value="Thiamin_PyroP_enz_TPP-bd_dom"/>
</dbReference>
<evidence type="ECO:0000256" key="2">
    <source>
        <dbReference type="ARBA" id="ARBA00022723"/>
    </source>
</evidence>
<dbReference type="CDD" id="cd02009">
    <property type="entry name" value="TPP_SHCHC_synthase"/>
    <property type="match status" value="1"/>
</dbReference>
<keyword evidence="7" id="KW-0150">Chloroplast</keyword>
<keyword evidence="4" id="KW-0786">Thiamine pyrophosphate</keyword>
<evidence type="ECO:0000256" key="5">
    <source>
        <dbReference type="ARBA" id="ARBA00023211"/>
    </source>
</evidence>
<dbReference type="InterPro" id="IPR029061">
    <property type="entry name" value="THDP-binding"/>
</dbReference>
<evidence type="ECO:0000313" key="7">
    <source>
        <dbReference type="EMBL" id="AIA61138.1"/>
    </source>
</evidence>
<dbReference type="GO" id="GO:0046872">
    <property type="term" value="F:metal ion binding"/>
    <property type="evidence" value="ECO:0007669"/>
    <property type="project" value="UniProtKB-KW"/>
</dbReference>
<accession>A0A060A8V8</accession>